<name>A0A5M6DMH4_9BACT</name>
<dbReference type="InterPro" id="IPR013022">
    <property type="entry name" value="Xyl_isomerase-like_TIM-brl"/>
</dbReference>
<protein>
    <submittedName>
        <fullName evidence="3">TIM barrel protein</fullName>
    </submittedName>
</protein>
<evidence type="ECO:0000256" key="1">
    <source>
        <dbReference type="ARBA" id="ARBA00023235"/>
    </source>
</evidence>
<dbReference type="SUPFAM" id="SSF51658">
    <property type="entry name" value="Xylose isomerase-like"/>
    <property type="match status" value="1"/>
</dbReference>
<dbReference type="Gene3D" id="3.20.20.150">
    <property type="entry name" value="Divalent-metal-dependent TIM barrel enzymes"/>
    <property type="match status" value="1"/>
</dbReference>
<dbReference type="Proteomes" id="UP000324479">
    <property type="component" value="Unassembled WGS sequence"/>
</dbReference>
<dbReference type="PANTHER" id="PTHR43489:SF3">
    <property type="entry name" value="XYLOSE ISOMERASE DOMAIN PROTEIN TIM BARREL"/>
    <property type="match status" value="1"/>
</dbReference>
<dbReference type="EMBL" id="VWOX01000001">
    <property type="protein sequence ID" value="KAA5547340.1"/>
    <property type="molecule type" value="Genomic_DNA"/>
</dbReference>
<dbReference type="InterPro" id="IPR050417">
    <property type="entry name" value="Sugar_Epim/Isomerase"/>
</dbReference>
<evidence type="ECO:0000313" key="4">
    <source>
        <dbReference type="Proteomes" id="UP000324479"/>
    </source>
</evidence>
<dbReference type="GO" id="GO:0016853">
    <property type="term" value="F:isomerase activity"/>
    <property type="evidence" value="ECO:0007669"/>
    <property type="project" value="UniProtKB-KW"/>
</dbReference>
<evidence type="ECO:0000259" key="2">
    <source>
        <dbReference type="Pfam" id="PF01261"/>
    </source>
</evidence>
<accession>A0A5M6DMH4</accession>
<keyword evidence="4" id="KW-1185">Reference proteome</keyword>
<reference evidence="3 4" key="1">
    <citation type="submission" date="2019-08" db="EMBL/GenBank/DDBJ databases">
        <authorList>
            <person name="Dhanesh K."/>
            <person name="Kumar G."/>
            <person name="Sasikala C."/>
            <person name="Venkata Ramana C."/>
        </authorList>
    </citation>
    <scope>NUCLEOTIDE SEQUENCE [LARGE SCALE GENOMIC DNA]</scope>
    <source>
        <strain evidence="3 4">JC645</strain>
    </source>
</reference>
<dbReference type="PANTHER" id="PTHR43489">
    <property type="entry name" value="ISOMERASE"/>
    <property type="match status" value="1"/>
</dbReference>
<gene>
    <name evidence="3" type="ORF">FYK55_01055</name>
</gene>
<proteinExistence type="predicted"/>
<comment type="caution">
    <text evidence="3">The sequence shown here is derived from an EMBL/GenBank/DDBJ whole genome shotgun (WGS) entry which is preliminary data.</text>
</comment>
<evidence type="ECO:0000313" key="3">
    <source>
        <dbReference type="EMBL" id="KAA5547340.1"/>
    </source>
</evidence>
<keyword evidence="1" id="KW-0413">Isomerase</keyword>
<feature type="domain" description="Xylose isomerase-like TIM barrel" evidence="2">
    <location>
        <begin position="37"/>
        <end position="237"/>
    </location>
</feature>
<sequence>MGWCFKPMDMMELARQCKRIGLEAMEGIPATIYPDVTALGLKISLVGSHGFQNGPLDPENHAEVEKKLREGIDLAVKFGAPNVITFTGMRKTGISDAAARKNCLDCWKRVVPYAEEKGIGLVLEHLNSKAHRNPDGTIHPMKGHPGYWGDDVHLCAELVQAVGSENFKLLFDIYHVQIMNGDLIENVRRYQDITGHYHTAGNPGRRELDDQQEINYPAVIRAIKATGYDGYVAQEFIPTGNDPIASLEQAYMVCDV</sequence>
<dbReference type="InterPro" id="IPR036237">
    <property type="entry name" value="Xyl_isomerase-like_sf"/>
</dbReference>
<dbReference type="Pfam" id="PF01261">
    <property type="entry name" value="AP_endonuc_2"/>
    <property type="match status" value="1"/>
</dbReference>
<organism evidence="3 4">
    <name type="scientific">Roseiconus nitratireducens</name>
    <dbReference type="NCBI Taxonomy" id="2605748"/>
    <lineage>
        <taxon>Bacteria</taxon>
        <taxon>Pseudomonadati</taxon>
        <taxon>Planctomycetota</taxon>
        <taxon>Planctomycetia</taxon>
        <taxon>Pirellulales</taxon>
        <taxon>Pirellulaceae</taxon>
        <taxon>Roseiconus</taxon>
    </lineage>
</organism>
<dbReference type="AlphaFoldDB" id="A0A5M6DMH4"/>